<sequence length="448" mass="49801">MILVDNALKRREAEGNPIRVGLIGAGFMGQGISNQIINSVPGMKLSGIFNRHIKKAYGAYEYAGRDRIIEASTVNEVNDAIRNDKPVVTEDAFVLAQSEYIDVLLDVTGSVEFGAKVTLEAFKNGKDVVLMNAELDATIGPILQVYAEKHNVILSACDGDEPGVQMNLVRWVEGLGLTPRVVGNIKGLQDPYRNPTTQQEWAERWGQNPAMVTSFADGSKISFEQSIVANATGFVTSSRGMSRGKKYEGDIMDIGSIYDIDQLREAGGIIDYVVGTPHTKVFCLAEHTDPKQQHYLKLYKIGDGPLYPFFVPYHLVHFEVPNSIARVSIFRDSIAKPLGGPVVEVCAVAKRDLKKGETLDDYGMYMTYGEAVNTDEMSRQRYLPEGLVEGCILKNDISKDQVLTYDDVELPENRIADTLRAEQYKHFRNEDWLEEYVNSSSVQNLISN</sequence>
<dbReference type="SMART" id="SM00858">
    <property type="entry name" value="SAF"/>
    <property type="match status" value="1"/>
</dbReference>
<accession>A0A6M1SXI8</accession>
<dbReference type="SUPFAM" id="SSF51735">
    <property type="entry name" value="NAD(P)-binding Rossmann-fold domains"/>
    <property type="match status" value="1"/>
</dbReference>
<dbReference type="Pfam" id="PF21135">
    <property type="entry name" value="DRL_cat"/>
    <property type="match status" value="1"/>
</dbReference>
<name>A0A6M1SXI8_9BACT</name>
<dbReference type="Gene3D" id="3.40.50.720">
    <property type="entry name" value="NAD(P)-binding Rossmann-like Domain"/>
    <property type="match status" value="1"/>
</dbReference>
<protein>
    <submittedName>
        <fullName evidence="2">NAD(P)-dependent oxidoreductase</fullName>
    </submittedName>
</protein>
<dbReference type="InterPro" id="IPR036291">
    <property type="entry name" value="NAD(P)-bd_dom_sf"/>
</dbReference>
<reference evidence="2 3" key="1">
    <citation type="submission" date="2020-02" db="EMBL/GenBank/DDBJ databases">
        <title>Balneolaceae bacterium YR4-1, complete genome.</title>
        <authorList>
            <person name="Li Y."/>
            <person name="Wu S."/>
        </authorList>
    </citation>
    <scope>NUCLEOTIDE SEQUENCE [LARGE SCALE GENOMIC DNA]</scope>
    <source>
        <strain evidence="2 3">YR4-1</strain>
    </source>
</reference>
<dbReference type="CDD" id="cd11616">
    <property type="entry name" value="SAF_DH_OX_like"/>
    <property type="match status" value="1"/>
</dbReference>
<dbReference type="Proteomes" id="UP000473278">
    <property type="component" value="Unassembled WGS sequence"/>
</dbReference>
<evidence type="ECO:0000313" key="3">
    <source>
        <dbReference type="Proteomes" id="UP000473278"/>
    </source>
</evidence>
<dbReference type="InterPro" id="IPR005106">
    <property type="entry name" value="Asp/hSer_DH_NAD-bd"/>
</dbReference>
<keyword evidence="3" id="KW-1185">Reference proteome</keyword>
<evidence type="ECO:0000313" key="2">
    <source>
        <dbReference type="EMBL" id="NGP76686.1"/>
    </source>
</evidence>
<dbReference type="GO" id="GO:0016491">
    <property type="term" value="F:oxidoreductase activity"/>
    <property type="evidence" value="ECO:0007669"/>
    <property type="project" value="InterPro"/>
</dbReference>
<dbReference type="PANTHER" id="PTHR37850">
    <property type="entry name" value="STRU PROTEIN"/>
    <property type="match status" value="1"/>
</dbReference>
<feature type="domain" description="SAF" evidence="1">
    <location>
        <begin position="344"/>
        <end position="409"/>
    </location>
</feature>
<dbReference type="RefSeq" id="WP_165141345.1">
    <property type="nucleotide sequence ID" value="NZ_JAALLT010000003.1"/>
</dbReference>
<comment type="caution">
    <text evidence="2">The sequence shown here is derived from an EMBL/GenBank/DDBJ whole genome shotgun (WGS) entry which is preliminary data.</text>
</comment>
<dbReference type="AlphaFoldDB" id="A0A6M1SXI8"/>
<dbReference type="Pfam" id="PF08666">
    <property type="entry name" value="SAF"/>
    <property type="match status" value="1"/>
</dbReference>
<dbReference type="GO" id="GO:0050661">
    <property type="term" value="F:NADP binding"/>
    <property type="evidence" value="ECO:0007669"/>
    <property type="project" value="InterPro"/>
</dbReference>
<dbReference type="Pfam" id="PF03447">
    <property type="entry name" value="NAD_binding_3"/>
    <property type="match status" value="1"/>
</dbReference>
<organism evidence="2 3">
    <name type="scientific">Halalkalibaculum roseum</name>
    <dbReference type="NCBI Taxonomy" id="2709311"/>
    <lineage>
        <taxon>Bacteria</taxon>
        <taxon>Pseudomonadati</taxon>
        <taxon>Balneolota</taxon>
        <taxon>Balneolia</taxon>
        <taxon>Balneolales</taxon>
        <taxon>Balneolaceae</taxon>
        <taxon>Halalkalibaculum</taxon>
    </lineage>
</organism>
<dbReference type="InterPro" id="IPR013974">
    <property type="entry name" value="SAF"/>
</dbReference>
<dbReference type="InterPro" id="IPR048423">
    <property type="entry name" value="DRL_cat"/>
</dbReference>
<dbReference type="EMBL" id="JAALLT010000003">
    <property type="protein sequence ID" value="NGP76686.1"/>
    <property type="molecule type" value="Genomic_DNA"/>
</dbReference>
<proteinExistence type="predicted"/>
<dbReference type="PANTHER" id="PTHR37850:SF1">
    <property type="entry name" value="SAF DOMAIN PROTEIN"/>
    <property type="match status" value="1"/>
</dbReference>
<evidence type="ECO:0000259" key="1">
    <source>
        <dbReference type="SMART" id="SM00858"/>
    </source>
</evidence>
<gene>
    <name evidence="2" type="ORF">G3570_08580</name>
</gene>